<feature type="repeat" description="TPR" evidence="1">
    <location>
        <begin position="177"/>
        <end position="210"/>
    </location>
</feature>
<dbReference type="InterPro" id="IPR011990">
    <property type="entry name" value="TPR-like_helical_dom_sf"/>
</dbReference>
<dbReference type="Pfam" id="PF13414">
    <property type="entry name" value="TPR_11"/>
    <property type="match status" value="1"/>
</dbReference>
<evidence type="ECO:0000313" key="3">
    <source>
        <dbReference type="Proteomes" id="UP000014216"/>
    </source>
</evidence>
<dbReference type="SUPFAM" id="SSF81901">
    <property type="entry name" value="HCP-like"/>
    <property type="match status" value="1"/>
</dbReference>
<reference evidence="2 3" key="1">
    <citation type="journal article" date="2013" name="Genome Announc.">
        <title>Draft Genome Sequence of Desulfotignum phosphitoxidans DSM 13687 Strain FiPS-3.</title>
        <authorList>
            <person name="Poehlein A."/>
            <person name="Daniel R."/>
            <person name="Simeonova D.D."/>
        </authorList>
    </citation>
    <scope>NUCLEOTIDE SEQUENCE [LARGE SCALE GENOMIC DNA]</scope>
    <source>
        <strain evidence="2 3">DSM 13687</strain>
    </source>
</reference>
<dbReference type="Pfam" id="PF13432">
    <property type="entry name" value="TPR_16"/>
    <property type="match status" value="1"/>
</dbReference>
<sequence>MTPRFTSREFSFLKPDSDTSSPIQAPDTYFSDLVHQKSAAFTAFEQRLLSVDIPKKKFICAVIQVADTATEDILEKARDIFESWLRSMSDNQRGIWETLDNRAFVLVFWDYDNQKTAMDLLESLKAKITRALKTELLVGVARFPFQKYSRSEVFANALKAIDHAAFFGFGHMRHFDGISLNISGDRLYQLGHYDAAIKEYEKGLALSPKDINLMNSLGVCYGVTGNLEKAKTYFEAALDINPKEVMVIYNLGLTSQVVEDTDKAVLLLRKAHGIDGRIFEVELLLGHLLFQAKKLEAALPHLETAAQVNPKSSMAHRIMGEIFLEQEKPDQAGAAFNTAVKLNPLDPVALSGYALVMTQKNRNLKIALTFAEKSVALAPDNEMFQERLIRVQQALQENDAADDPSRKSASA</sequence>
<evidence type="ECO:0000256" key="1">
    <source>
        <dbReference type="PROSITE-ProRule" id="PRU00339"/>
    </source>
</evidence>
<dbReference type="InterPro" id="IPR019734">
    <property type="entry name" value="TPR_rpt"/>
</dbReference>
<comment type="caution">
    <text evidence="2">The sequence shown here is derived from an EMBL/GenBank/DDBJ whole genome shotgun (WGS) entry which is preliminary data.</text>
</comment>
<dbReference type="PANTHER" id="PTHR12558">
    <property type="entry name" value="CELL DIVISION CYCLE 16,23,27"/>
    <property type="match status" value="1"/>
</dbReference>
<keyword evidence="1" id="KW-0802">TPR repeat</keyword>
<dbReference type="Proteomes" id="UP000014216">
    <property type="component" value="Unassembled WGS sequence"/>
</dbReference>
<accession>S0G2C2</accession>
<organism evidence="2 3">
    <name type="scientific">Desulfotignum phosphitoxidans DSM 13687</name>
    <dbReference type="NCBI Taxonomy" id="1286635"/>
    <lineage>
        <taxon>Bacteria</taxon>
        <taxon>Pseudomonadati</taxon>
        <taxon>Thermodesulfobacteriota</taxon>
        <taxon>Desulfobacteria</taxon>
        <taxon>Desulfobacterales</taxon>
        <taxon>Desulfobacteraceae</taxon>
        <taxon>Desulfotignum</taxon>
    </lineage>
</organism>
<dbReference type="SMART" id="SM00028">
    <property type="entry name" value="TPR"/>
    <property type="match status" value="5"/>
</dbReference>
<proteinExistence type="predicted"/>
<feature type="repeat" description="TPR" evidence="1">
    <location>
        <begin position="313"/>
        <end position="346"/>
    </location>
</feature>
<dbReference type="PROSITE" id="PS50005">
    <property type="entry name" value="TPR"/>
    <property type="match status" value="4"/>
</dbReference>
<keyword evidence="3" id="KW-1185">Reference proteome</keyword>
<dbReference type="OrthoDB" id="5430072at2"/>
<name>S0G2C2_9BACT</name>
<dbReference type="EMBL" id="APJX01000001">
    <property type="protein sequence ID" value="EMS81065.1"/>
    <property type="molecule type" value="Genomic_DNA"/>
</dbReference>
<dbReference type="Gene3D" id="1.25.40.10">
    <property type="entry name" value="Tetratricopeptide repeat domain"/>
    <property type="match status" value="1"/>
</dbReference>
<gene>
    <name evidence="2" type="ORF">Dpo_1c01960</name>
</gene>
<dbReference type="PANTHER" id="PTHR12558:SF47">
    <property type="entry name" value="LIPOPOLYSACCHARIDE ASSEMBLY PROTEIN B"/>
    <property type="match status" value="1"/>
</dbReference>
<feature type="repeat" description="TPR" evidence="1">
    <location>
        <begin position="279"/>
        <end position="312"/>
    </location>
</feature>
<protein>
    <submittedName>
        <fullName evidence="2">TPR repeat domain-containing family protein</fullName>
    </submittedName>
</protein>
<feature type="repeat" description="TPR" evidence="1">
    <location>
        <begin position="211"/>
        <end position="244"/>
    </location>
</feature>
<evidence type="ECO:0000313" key="2">
    <source>
        <dbReference type="EMBL" id="EMS81065.1"/>
    </source>
</evidence>
<dbReference type="RefSeq" id="WP_006963706.1">
    <property type="nucleotide sequence ID" value="NZ_APJX01000001.1"/>
</dbReference>
<dbReference type="AlphaFoldDB" id="S0G2C2"/>